<keyword evidence="3 7" id="KW-0812">Transmembrane</keyword>
<reference evidence="9 10" key="1">
    <citation type="submission" date="2019-03" db="EMBL/GenBank/DDBJ databases">
        <title>Genomic Encyclopedia of Type Strains, Phase IV (KMG-IV): sequencing the most valuable type-strain genomes for metagenomic binning, comparative biology and taxonomic classification.</title>
        <authorList>
            <person name="Goeker M."/>
        </authorList>
    </citation>
    <scope>NUCLEOTIDE SEQUENCE [LARGE SCALE GENOMIC DNA]</scope>
    <source>
        <strain evidence="9 10">DSM 24984</strain>
    </source>
</reference>
<keyword evidence="4 7" id="KW-1133">Transmembrane helix</keyword>
<evidence type="ECO:0000256" key="1">
    <source>
        <dbReference type="ARBA" id="ARBA00004141"/>
    </source>
</evidence>
<dbReference type="PANTHER" id="PTHR32468:SF0">
    <property type="entry name" value="K(+)_H(+) ANTIPORTER 1"/>
    <property type="match status" value="1"/>
</dbReference>
<sequence>MHGSAEVAAPLFLSIGVLLLFAWGFGELARRFNQPAVLGEIIAGLILGPTVFGYLSPDMLHWLFPAEGHTASMIEGITSVSIALFLLVAGMEVEFSAIIKARRIAAITGIGGLLVPFGLGFAGAYAFPEQFGATEGHYNAIFALFIATAMSISALPVIARTLMDLNLYRSELGMITIAAAVLNDLIGWLVFAVILALFGIGHTGASGIAATLIMTIAFSVVMLTVGRRLIDKGLTWVQAYLSWPAGTLGFVLVVTFLSAAAAEAIGIHAIFGSFLAGVALGDSKHLSEHTRKTITQLVSFVFAPLFFASIGLKVNITANFDLMLTIIIIAIAFAGKILGSGITARLSGMSNRESVAIGVALNARGAMEIILALLALQMGIINERLFVSLLVMALATSLFCGPVVKRVLNLKPGKLFVSYLSDKYFLSSITSRTPFEVIGEMSGLFARTGLDIEMIKETLIEREKLMPTGLSNGVAVPHARIKGLKQPLIAVGISKGGINFDSSDGTPAHIILTILVPENGNELLLNLFAEIAKTFNQPDASSLLVDSKNFAQFLSSLKVLTENVRTH</sequence>
<feature type="transmembrane region" description="Helical" evidence="7">
    <location>
        <begin position="6"/>
        <end position="25"/>
    </location>
</feature>
<feature type="transmembrane region" description="Helical" evidence="7">
    <location>
        <begin position="322"/>
        <end position="343"/>
    </location>
</feature>
<dbReference type="Pfam" id="PF00359">
    <property type="entry name" value="PTS_EIIA_2"/>
    <property type="match status" value="1"/>
</dbReference>
<dbReference type="InterPro" id="IPR050794">
    <property type="entry name" value="CPA2_transporter"/>
</dbReference>
<feature type="transmembrane region" description="Helical" evidence="7">
    <location>
        <begin position="76"/>
        <end position="93"/>
    </location>
</feature>
<dbReference type="PANTHER" id="PTHR32468">
    <property type="entry name" value="CATION/H + ANTIPORTER"/>
    <property type="match status" value="1"/>
</dbReference>
<dbReference type="Gene3D" id="3.40.930.10">
    <property type="entry name" value="Mannitol-specific EII, Chain A"/>
    <property type="match status" value="1"/>
</dbReference>
<feature type="transmembrane region" description="Helical" evidence="7">
    <location>
        <begin position="105"/>
        <end position="128"/>
    </location>
</feature>
<dbReference type="InterPro" id="IPR006153">
    <property type="entry name" value="Cation/H_exchanger_TM"/>
</dbReference>
<dbReference type="Gene3D" id="1.20.1530.20">
    <property type="match status" value="1"/>
</dbReference>
<comment type="subcellular location">
    <subcellularLocation>
        <location evidence="1">Membrane</location>
        <topology evidence="1">Multi-pass membrane protein</topology>
    </subcellularLocation>
</comment>
<dbReference type="InterPro" id="IPR016152">
    <property type="entry name" value="PTrfase/Anion_transptr"/>
</dbReference>
<name>A0A4R1KDC8_9BACT</name>
<feature type="transmembrane region" description="Helical" evidence="7">
    <location>
        <begin position="355"/>
        <end position="379"/>
    </location>
</feature>
<dbReference type="OrthoDB" id="9793589at2"/>
<evidence type="ECO:0000256" key="3">
    <source>
        <dbReference type="ARBA" id="ARBA00022692"/>
    </source>
</evidence>
<feature type="domain" description="PTS EIIA type-2" evidence="8">
    <location>
        <begin position="418"/>
        <end position="563"/>
    </location>
</feature>
<feature type="transmembrane region" description="Helical" evidence="7">
    <location>
        <begin position="204"/>
        <end position="225"/>
    </location>
</feature>
<evidence type="ECO:0000313" key="10">
    <source>
        <dbReference type="Proteomes" id="UP000294614"/>
    </source>
</evidence>
<dbReference type="InterPro" id="IPR002178">
    <property type="entry name" value="PTS_EIIA_type-2_dom"/>
</dbReference>
<feature type="transmembrane region" description="Helical" evidence="7">
    <location>
        <begin position="294"/>
        <end position="316"/>
    </location>
</feature>
<dbReference type="InterPro" id="IPR038770">
    <property type="entry name" value="Na+/solute_symporter_sf"/>
</dbReference>
<evidence type="ECO:0000256" key="5">
    <source>
        <dbReference type="ARBA" id="ARBA00023065"/>
    </source>
</evidence>
<evidence type="ECO:0000256" key="6">
    <source>
        <dbReference type="ARBA" id="ARBA00023136"/>
    </source>
</evidence>
<protein>
    <submittedName>
        <fullName evidence="9">Kef-type K+ transport system membrane component KefB</fullName>
    </submittedName>
</protein>
<dbReference type="CDD" id="cd00211">
    <property type="entry name" value="PTS_IIA_fru"/>
    <property type="match status" value="1"/>
</dbReference>
<dbReference type="PROSITE" id="PS51094">
    <property type="entry name" value="PTS_EIIA_TYPE_2"/>
    <property type="match status" value="1"/>
</dbReference>
<accession>A0A4R1KDC8</accession>
<evidence type="ECO:0000256" key="7">
    <source>
        <dbReference type="SAM" id="Phobius"/>
    </source>
</evidence>
<feature type="transmembrane region" description="Helical" evidence="7">
    <location>
        <begin position="237"/>
        <end position="259"/>
    </location>
</feature>
<evidence type="ECO:0000256" key="2">
    <source>
        <dbReference type="ARBA" id="ARBA00022448"/>
    </source>
</evidence>
<dbReference type="EMBL" id="SMGG01000003">
    <property type="protein sequence ID" value="TCK62544.1"/>
    <property type="molecule type" value="Genomic_DNA"/>
</dbReference>
<organism evidence="9 10">
    <name type="scientific">Seleniivibrio woodruffii</name>
    <dbReference type="NCBI Taxonomy" id="1078050"/>
    <lineage>
        <taxon>Bacteria</taxon>
        <taxon>Pseudomonadati</taxon>
        <taxon>Deferribacterota</taxon>
        <taxon>Deferribacteres</taxon>
        <taxon>Deferribacterales</taxon>
        <taxon>Geovibrionaceae</taxon>
        <taxon>Seleniivibrio</taxon>
    </lineage>
</organism>
<proteinExistence type="predicted"/>
<feature type="transmembrane region" description="Helical" evidence="7">
    <location>
        <begin position="140"/>
        <end position="163"/>
    </location>
</feature>
<evidence type="ECO:0000256" key="4">
    <source>
        <dbReference type="ARBA" id="ARBA00022989"/>
    </source>
</evidence>
<keyword evidence="5" id="KW-0406">Ion transport</keyword>
<gene>
    <name evidence="9" type="ORF">C8D98_1073</name>
</gene>
<evidence type="ECO:0000259" key="8">
    <source>
        <dbReference type="PROSITE" id="PS51094"/>
    </source>
</evidence>
<dbReference type="RefSeq" id="WP_132872678.1">
    <property type="nucleotide sequence ID" value="NZ_JBLJBI010000128.1"/>
</dbReference>
<comment type="caution">
    <text evidence="9">The sequence shown here is derived from an EMBL/GenBank/DDBJ whole genome shotgun (WGS) entry which is preliminary data.</text>
</comment>
<feature type="transmembrane region" description="Helical" evidence="7">
    <location>
        <begin position="37"/>
        <end position="56"/>
    </location>
</feature>
<feature type="transmembrane region" description="Helical" evidence="7">
    <location>
        <begin position="175"/>
        <end position="198"/>
    </location>
</feature>
<evidence type="ECO:0000313" key="9">
    <source>
        <dbReference type="EMBL" id="TCK62544.1"/>
    </source>
</evidence>
<dbReference type="AlphaFoldDB" id="A0A4R1KDC8"/>
<dbReference type="Proteomes" id="UP000294614">
    <property type="component" value="Unassembled WGS sequence"/>
</dbReference>
<feature type="transmembrane region" description="Helical" evidence="7">
    <location>
        <begin position="385"/>
        <end position="404"/>
    </location>
</feature>
<dbReference type="GO" id="GO:0015297">
    <property type="term" value="F:antiporter activity"/>
    <property type="evidence" value="ECO:0007669"/>
    <property type="project" value="InterPro"/>
</dbReference>
<dbReference type="Pfam" id="PF00999">
    <property type="entry name" value="Na_H_Exchanger"/>
    <property type="match status" value="1"/>
</dbReference>
<keyword evidence="6 7" id="KW-0472">Membrane</keyword>
<dbReference type="SUPFAM" id="SSF55804">
    <property type="entry name" value="Phoshotransferase/anion transport protein"/>
    <property type="match status" value="1"/>
</dbReference>
<dbReference type="GO" id="GO:1902600">
    <property type="term" value="P:proton transmembrane transport"/>
    <property type="evidence" value="ECO:0007669"/>
    <property type="project" value="InterPro"/>
</dbReference>
<keyword evidence="10" id="KW-1185">Reference proteome</keyword>
<keyword evidence="2" id="KW-0813">Transport</keyword>
<dbReference type="GO" id="GO:0016020">
    <property type="term" value="C:membrane"/>
    <property type="evidence" value="ECO:0007669"/>
    <property type="project" value="UniProtKB-SubCell"/>
</dbReference>